<reference evidence="5 6" key="1">
    <citation type="submission" date="2018-05" db="EMBL/GenBank/DDBJ databases">
        <title>Genome sequencing and assembly of the regulated plant pathogen Lachnellula willkommii and related sister species for the development of diagnostic species identification markers.</title>
        <authorList>
            <person name="Giroux E."/>
            <person name="Bilodeau G."/>
        </authorList>
    </citation>
    <scope>NUCLEOTIDE SEQUENCE [LARGE SCALE GENOMIC DNA]</scope>
    <source>
        <strain evidence="5 6">CBS 185.66</strain>
    </source>
</reference>
<dbReference type="Gene3D" id="1.10.10.1420">
    <property type="entry name" value="DNA replication factor Cdt1, C-terminal WH domain"/>
    <property type="match status" value="1"/>
</dbReference>
<keyword evidence="6" id="KW-1185">Reference proteome</keyword>
<feature type="compositionally biased region" description="Basic residues" evidence="3">
    <location>
        <begin position="1"/>
        <end position="11"/>
    </location>
</feature>
<dbReference type="Pfam" id="PF26121">
    <property type="entry name" value="HTH_CDT1"/>
    <property type="match status" value="1"/>
</dbReference>
<feature type="region of interest" description="Disordered" evidence="3">
    <location>
        <begin position="145"/>
        <end position="173"/>
    </location>
</feature>
<organism evidence="5 6">
    <name type="scientific">Lachnellula hyalina</name>
    <dbReference type="NCBI Taxonomy" id="1316788"/>
    <lineage>
        <taxon>Eukaryota</taxon>
        <taxon>Fungi</taxon>
        <taxon>Dikarya</taxon>
        <taxon>Ascomycota</taxon>
        <taxon>Pezizomycotina</taxon>
        <taxon>Leotiomycetes</taxon>
        <taxon>Helotiales</taxon>
        <taxon>Lachnaceae</taxon>
        <taxon>Lachnellula</taxon>
    </lineage>
</organism>
<feature type="region of interest" description="Disordered" evidence="3">
    <location>
        <begin position="1"/>
        <end position="25"/>
    </location>
</feature>
<evidence type="ECO:0000256" key="2">
    <source>
        <dbReference type="ARBA" id="ARBA00023306"/>
    </source>
</evidence>
<dbReference type="Pfam" id="PF16679">
    <property type="entry name" value="CDT1_C"/>
    <property type="match status" value="1"/>
</dbReference>
<accession>A0A8H8R5Y8</accession>
<dbReference type="EMBL" id="QGMH01000020">
    <property type="protein sequence ID" value="TVY29207.1"/>
    <property type="molecule type" value="Genomic_DNA"/>
</dbReference>
<gene>
    <name evidence="5" type="ORF">LHYA1_G002867</name>
</gene>
<feature type="compositionally biased region" description="Polar residues" evidence="3">
    <location>
        <begin position="120"/>
        <end position="131"/>
    </location>
</feature>
<evidence type="ECO:0000256" key="3">
    <source>
        <dbReference type="SAM" id="MobiDB-lite"/>
    </source>
</evidence>
<comment type="similarity">
    <text evidence="1">Belongs to the Cdt1 family.</text>
</comment>
<dbReference type="InterPro" id="IPR032054">
    <property type="entry name" value="Cdt1_C"/>
</dbReference>
<dbReference type="GeneID" id="41983065"/>
<dbReference type="Proteomes" id="UP000431533">
    <property type="component" value="Unassembled WGS sequence"/>
</dbReference>
<protein>
    <recommendedName>
        <fullName evidence="4">DNA replication factor Cdt1 C-terminal domain-containing protein</fullName>
    </recommendedName>
</protein>
<dbReference type="AlphaFoldDB" id="A0A8H8R5Y8"/>
<evidence type="ECO:0000313" key="5">
    <source>
        <dbReference type="EMBL" id="TVY29207.1"/>
    </source>
</evidence>
<dbReference type="RefSeq" id="XP_031007995.1">
    <property type="nucleotide sequence ID" value="XM_031147841.1"/>
</dbReference>
<name>A0A8H8R5Y8_9HELO</name>
<dbReference type="InterPro" id="IPR038090">
    <property type="entry name" value="Cdt1_C_WH_dom_sf"/>
</dbReference>
<evidence type="ECO:0000313" key="6">
    <source>
        <dbReference type="Proteomes" id="UP000431533"/>
    </source>
</evidence>
<proteinExistence type="inferred from homology"/>
<comment type="caution">
    <text evidence="5">The sequence shown here is derived from an EMBL/GenBank/DDBJ whole genome shotgun (WGS) entry which is preliminary data.</text>
</comment>
<feature type="compositionally biased region" description="Polar residues" evidence="3">
    <location>
        <begin position="145"/>
        <end position="168"/>
    </location>
</feature>
<dbReference type="OrthoDB" id="341730at2759"/>
<feature type="region of interest" description="Disordered" evidence="3">
    <location>
        <begin position="106"/>
        <end position="131"/>
    </location>
</feature>
<feature type="domain" description="DNA replication factor Cdt1 C-terminal" evidence="4">
    <location>
        <begin position="371"/>
        <end position="471"/>
    </location>
</feature>
<evidence type="ECO:0000256" key="1">
    <source>
        <dbReference type="ARBA" id="ARBA00008356"/>
    </source>
</evidence>
<keyword evidence="2" id="KW-0131">Cell cycle</keyword>
<sequence>MPAAINKRRKLSTAPRIASSSASQTRGIDAFTKVSKGSSIPKSIIDKVNHIDAIATTPLRIHSTAERKRRLDDSDEESAAEEASSFLSAAIKDRIVKPLAPRRANTLSRVPQTPRKPILNGQSPPSINTPTKGARSLLDRLFLSNQTPTRSPIKNQSSILDSSNTYTSPPQPQDLPTELLDLINLHAAFLTALSIHYAHNGTHSPADLRNLCPDVARAWGKRGVTLQDIRRTIGVLNSNIPEGRNDYRISQLSLSNYGHGKICIEMKIMAGKPGRIARPVNENILNEIFVKGLKKSWEDRDGMDTDVAEFIGGLPLEPITMCSSVLNMSPLLAKGQRRLEDLRAGITIKKEEEKKKAQEAEIVYKSGAKPSLLERLRAKQQLQSSLPPPPSKEELARKAALQRIDEVAAVLTHLSTSSSVGQQRISFTLPALLGKLRDSFQTPMSKEEGETCVRLLASEIAPEWVQIVKMGKVDALVVNRDERLGESDLQERVKRAV</sequence>
<evidence type="ECO:0000259" key="4">
    <source>
        <dbReference type="Pfam" id="PF16679"/>
    </source>
</evidence>